<dbReference type="GO" id="GO:0004312">
    <property type="term" value="F:fatty acid synthase activity"/>
    <property type="evidence" value="ECO:0007669"/>
    <property type="project" value="TreeGrafter"/>
</dbReference>
<dbReference type="EMBL" id="JASAOG010000489">
    <property type="protein sequence ID" value="KAK0038779.1"/>
    <property type="molecule type" value="Genomic_DNA"/>
</dbReference>
<dbReference type="PROSITE" id="PS50075">
    <property type="entry name" value="CARRIER"/>
    <property type="match status" value="1"/>
</dbReference>
<keyword evidence="1" id="KW-0596">Phosphopantetheine</keyword>
<keyword evidence="5" id="KW-1185">Reference proteome</keyword>
<dbReference type="SUPFAM" id="SSF51735">
    <property type="entry name" value="NAD(P)-binding Rossmann-fold domains"/>
    <property type="match status" value="1"/>
</dbReference>
<reference evidence="4" key="1">
    <citation type="journal article" date="2023" name="PLoS Negl. Trop. Dis.">
        <title>A genome sequence for Biomphalaria pfeifferi, the major vector snail for the human-infecting parasite Schistosoma mansoni.</title>
        <authorList>
            <person name="Bu L."/>
            <person name="Lu L."/>
            <person name="Laidemitt M.R."/>
            <person name="Zhang S.M."/>
            <person name="Mutuku M."/>
            <person name="Mkoji G."/>
            <person name="Steinauer M."/>
            <person name="Loker E.S."/>
        </authorList>
    </citation>
    <scope>NUCLEOTIDE SEQUENCE</scope>
    <source>
        <strain evidence="4">KasaAsao</strain>
    </source>
</reference>
<organism evidence="4 5">
    <name type="scientific">Biomphalaria pfeifferi</name>
    <name type="common">Bloodfluke planorb</name>
    <name type="synonym">Freshwater snail</name>
    <dbReference type="NCBI Taxonomy" id="112525"/>
    <lineage>
        <taxon>Eukaryota</taxon>
        <taxon>Metazoa</taxon>
        <taxon>Spiralia</taxon>
        <taxon>Lophotrochozoa</taxon>
        <taxon>Mollusca</taxon>
        <taxon>Gastropoda</taxon>
        <taxon>Heterobranchia</taxon>
        <taxon>Euthyneura</taxon>
        <taxon>Panpulmonata</taxon>
        <taxon>Hygrophila</taxon>
        <taxon>Lymnaeoidea</taxon>
        <taxon>Planorbidae</taxon>
        <taxon>Biomphalaria</taxon>
    </lineage>
</organism>
<keyword evidence="2" id="KW-0597">Phosphoprotein</keyword>
<dbReference type="Gene3D" id="3.40.50.720">
    <property type="entry name" value="NAD(P)-binding Rossmann-like Domain"/>
    <property type="match status" value="1"/>
</dbReference>
<dbReference type="InterPro" id="IPR057326">
    <property type="entry name" value="KR_dom"/>
</dbReference>
<dbReference type="Proteomes" id="UP001233172">
    <property type="component" value="Unassembled WGS sequence"/>
</dbReference>
<gene>
    <name evidence="4" type="ORF">Bpfe_031496</name>
</gene>
<dbReference type="Pfam" id="PF08659">
    <property type="entry name" value="KR"/>
    <property type="match status" value="1"/>
</dbReference>
<dbReference type="GO" id="GO:0005886">
    <property type="term" value="C:plasma membrane"/>
    <property type="evidence" value="ECO:0007669"/>
    <property type="project" value="TreeGrafter"/>
</dbReference>
<dbReference type="SUPFAM" id="SSF47336">
    <property type="entry name" value="ACP-like"/>
    <property type="match status" value="1"/>
</dbReference>
<dbReference type="InterPro" id="IPR013968">
    <property type="entry name" value="PKS_KR"/>
</dbReference>
<dbReference type="Gene3D" id="1.10.1200.10">
    <property type="entry name" value="ACP-like"/>
    <property type="match status" value="1"/>
</dbReference>
<reference evidence="4" key="2">
    <citation type="submission" date="2023-04" db="EMBL/GenBank/DDBJ databases">
        <authorList>
            <person name="Bu L."/>
            <person name="Lu L."/>
            <person name="Laidemitt M.R."/>
            <person name="Zhang S.M."/>
            <person name="Mutuku M."/>
            <person name="Mkoji G."/>
            <person name="Steinauer M."/>
            <person name="Loker E.S."/>
        </authorList>
    </citation>
    <scope>NUCLEOTIDE SEQUENCE</scope>
    <source>
        <strain evidence="4">KasaAsao</strain>
        <tissue evidence="4">Whole Snail</tissue>
    </source>
</reference>
<dbReference type="GO" id="GO:0006633">
    <property type="term" value="P:fatty acid biosynthetic process"/>
    <property type="evidence" value="ECO:0007669"/>
    <property type="project" value="TreeGrafter"/>
</dbReference>
<dbReference type="PANTHER" id="PTHR43775:SF37">
    <property type="entry name" value="SI:DKEY-61P9.11"/>
    <property type="match status" value="1"/>
</dbReference>
<dbReference type="InterPro" id="IPR036736">
    <property type="entry name" value="ACP-like_sf"/>
</dbReference>
<dbReference type="SMART" id="SM00823">
    <property type="entry name" value="PKS_PP"/>
    <property type="match status" value="1"/>
</dbReference>
<dbReference type="AlphaFoldDB" id="A0AAD8AQI7"/>
<dbReference type="CDD" id="cd08955">
    <property type="entry name" value="KR_2_FAS_SDR_x"/>
    <property type="match status" value="1"/>
</dbReference>
<dbReference type="PANTHER" id="PTHR43775">
    <property type="entry name" value="FATTY ACID SYNTHASE"/>
    <property type="match status" value="1"/>
</dbReference>
<dbReference type="InterPro" id="IPR036291">
    <property type="entry name" value="NAD(P)-bd_dom_sf"/>
</dbReference>
<dbReference type="InterPro" id="IPR050091">
    <property type="entry name" value="PKS_NRPS_Biosynth_Enz"/>
</dbReference>
<comment type="caution">
    <text evidence="4">The sequence shown here is derived from an EMBL/GenBank/DDBJ whole genome shotgun (WGS) entry which is preliminary data.</text>
</comment>
<protein>
    <submittedName>
        <fullName evidence="4">SDR family NAD(P)-dependent oxidoreductase</fullName>
    </submittedName>
</protein>
<evidence type="ECO:0000313" key="4">
    <source>
        <dbReference type="EMBL" id="KAK0038779.1"/>
    </source>
</evidence>
<dbReference type="Pfam" id="PF00550">
    <property type="entry name" value="PP-binding"/>
    <property type="match status" value="1"/>
</dbReference>
<dbReference type="GO" id="GO:0005737">
    <property type="term" value="C:cytoplasm"/>
    <property type="evidence" value="ECO:0007669"/>
    <property type="project" value="TreeGrafter"/>
</dbReference>
<evidence type="ECO:0000256" key="2">
    <source>
        <dbReference type="ARBA" id="ARBA00022553"/>
    </source>
</evidence>
<evidence type="ECO:0000259" key="3">
    <source>
        <dbReference type="PROSITE" id="PS50075"/>
    </source>
</evidence>
<sequence>MNILNSLRPCAISAMNRGMANWTICLMKFCRIAPKEKSLFAAKMFFTAKLVKAEHSVFESKQNSANGLKTKYRPDGTYLIAGGFGGLGVATAAHLIAEGAGNIILIGRHQPEEAAQQEIEKLRENGAQISAVIADISDLAAITSALAEIEIKFPPIKGIIQAAGVLSDSVIDNLDASRLRQVLLPKVGGTWNLHYLTRDAELDFFVFYSSVAAMLGSPGQAAHAAANSFMDALAFHRRRSNLTALSVNWGPWKDAGKASNNSLSKALTERGLDGISSADAFDIFDELIAAEATHIGIFSLKPQKWLEYYPHLKDSGYLSELDPKFKETLTEVKSGKSLMDDLLAVLPRERRNMLIKTIKYQAAKVLGMNIDKLDSKIPLQNYGLDSLRALEFRNALEKLTQRKISAVVCWKYPTVEQLGGFLAQLLEVETETSQAEAPKAGNKRSEGNFNDIRSLSEAETLDLLQKKLEALK</sequence>
<feature type="domain" description="Carrier" evidence="3">
    <location>
        <begin position="349"/>
        <end position="426"/>
    </location>
</feature>
<dbReference type="SMART" id="SM00822">
    <property type="entry name" value="PKS_KR"/>
    <property type="match status" value="1"/>
</dbReference>
<accession>A0AAD8AQI7</accession>
<dbReference type="GO" id="GO:0031177">
    <property type="term" value="F:phosphopantetheine binding"/>
    <property type="evidence" value="ECO:0007669"/>
    <property type="project" value="InterPro"/>
</dbReference>
<proteinExistence type="predicted"/>
<dbReference type="InterPro" id="IPR009081">
    <property type="entry name" value="PP-bd_ACP"/>
</dbReference>
<evidence type="ECO:0000256" key="1">
    <source>
        <dbReference type="ARBA" id="ARBA00022450"/>
    </source>
</evidence>
<name>A0AAD8AQI7_BIOPF</name>
<evidence type="ECO:0000313" key="5">
    <source>
        <dbReference type="Proteomes" id="UP001233172"/>
    </source>
</evidence>
<dbReference type="InterPro" id="IPR020806">
    <property type="entry name" value="PKS_PP-bd"/>
</dbReference>